<gene>
    <name evidence="1" type="ordered locus">VIT_04s0044g01250</name>
</gene>
<dbReference type="HOGENOM" id="CLU_3321057_0_0_1"/>
<name>F6I0E9_VITVI</name>
<protein>
    <submittedName>
        <fullName evidence="1">Uncharacterized protein</fullName>
    </submittedName>
</protein>
<keyword evidence="2" id="KW-1185">Reference proteome</keyword>
<sequence length="39" mass="4672">MNNTNQTVTNFINIIKYQMDLIVRIPQIDFYVMPINVEQ</sequence>
<evidence type="ECO:0000313" key="1">
    <source>
        <dbReference type="EMBL" id="CCB60415.1"/>
    </source>
</evidence>
<dbReference type="EMBL" id="FN596506">
    <property type="protein sequence ID" value="CCB60415.1"/>
    <property type="molecule type" value="Genomic_DNA"/>
</dbReference>
<accession>F6I0E9</accession>
<dbReference type="InParanoid" id="F6I0E9"/>
<reference evidence="2" key="1">
    <citation type="journal article" date="2007" name="Nature">
        <title>The grapevine genome sequence suggests ancestral hexaploidization in major angiosperm phyla.</title>
        <authorList>
            <consortium name="The French-Italian Public Consortium for Grapevine Genome Characterization."/>
            <person name="Jaillon O."/>
            <person name="Aury J.-M."/>
            <person name="Noel B."/>
            <person name="Policriti A."/>
            <person name="Clepet C."/>
            <person name="Casagrande A."/>
            <person name="Choisne N."/>
            <person name="Aubourg S."/>
            <person name="Vitulo N."/>
            <person name="Jubin C."/>
            <person name="Vezzi A."/>
            <person name="Legeai F."/>
            <person name="Hugueney P."/>
            <person name="Dasilva C."/>
            <person name="Horner D."/>
            <person name="Mica E."/>
            <person name="Jublot D."/>
            <person name="Poulain J."/>
            <person name="Bruyere C."/>
            <person name="Billault A."/>
            <person name="Segurens B."/>
            <person name="Gouyvenoux M."/>
            <person name="Ugarte E."/>
            <person name="Cattonaro F."/>
            <person name="Anthouard V."/>
            <person name="Vico V."/>
            <person name="Del Fabbro C."/>
            <person name="Alaux M."/>
            <person name="Di Gaspero G."/>
            <person name="Dumas V."/>
            <person name="Felice N."/>
            <person name="Paillard S."/>
            <person name="Juman I."/>
            <person name="Moroldo M."/>
            <person name="Scalabrin S."/>
            <person name="Canaguier A."/>
            <person name="Le Clainche I."/>
            <person name="Malacrida G."/>
            <person name="Durand E."/>
            <person name="Pesole G."/>
            <person name="Laucou V."/>
            <person name="Chatelet P."/>
            <person name="Merdinoglu D."/>
            <person name="Delledonne M."/>
            <person name="Pezzotti M."/>
            <person name="Lecharny A."/>
            <person name="Scarpelli C."/>
            <person name="Artiguenave F."/>
            <person name="Pe M.E."/>
            <person name="Valle G."/>
            <person name="Morgante M."/>
            <person name="Caboche M."/>
            <person name="Adam-Blondon A.-F."/>
            <person name="Weissenbach J."/>
            <person name="Quetier F."/>
            <person name="Wincker P."/>
        </authorList>
    </citation>
    <scope>NUCLEOTIDE SEQUENCE [LARGE SCALE GENOMIC DNA]</scope>
    <source>
        <strain evidence="2">cv. Pinot noir / PN40024</strain>
    </source>
</reference>
<evidence type="ECO:0000313" key="2">
    <source>
        <dbReference type="Proteomes" id="UP000009183"/>
    </source>
</evidence>
<organism evidence="1 2">
    <name type="scientific">Vitis vinifera</name>
    <name type="common">Grape</name>
    <dbReference type="NCBI Taxonomy" id="29760"/>
    <lineage>
        <taxon>Eukaryota</taxon>
        <taxon>Viridiplantae</taxon>
        <taxon>Streptophyta</taxon>
        <taxon>Embryophyta</taxon>
        <taxon>Tracheophyta</taxon>
        <taxon>Spermatophyta</taxon>
        <taxon>Magnoliopsida</taxon>
        <taxon>eudicotyledons</taxon>
        <taxon>Gunneridae</taxon>
        <taxon>Pentapetalae</taxon>
        <taxon>rosids</taxon>
        <taxon>Vitales</taxon>
        <taxon>Vitaceae</taxon>
        <taxon>Viteae</taxon>
        <taxon>Vitis</taxon>
    </lineage>
</organism>
<dbReference type="Proteomes" id="UP000009183">
    <property type="component" value="Chromosome 4"/>
</dbReference>
<dbReference type="AlphaFoldDB" id="F6I0E9"/>
<dbReference type="PaxDb" id="29760-VIT_04s0044g01250.t01"/>
<proteinExistence type="predicted"/>